<dbReference type="InterPro" id="IPR036465">
    <property type="entry name" value="vWFA_dom_sf"/>
</dbReference>
<dbReference type="SUPFAM" id="SSF53300">
    <property type="entry name" value="vWA-like"/>
    <property type="match status" value="1"/>
</dbReference>
<name>A0A7X5XVJ4_9SPHN</name>
<dbReference type="Gene3D" id="3.40.50.410">
    <property type="entry name" value="von Willebrand factor, type A domain"/>
    <property type="match status" value="2"/>
</dbReference>
<proteinExistence type="predicted"/>
<keyword evidence="1" id="KW-0472">Membrane</keyword>
<organism evidence="3 4">
    <name type="scientific">Sphingopyxis italica</name>
    <dbReference type="NCBI Taxonomy" id="1129133"/>
    <lineage>
        <taxon>Bacteria</taxon>
        <taxon>Pseudomonadati</taxon>
        <taxon>Pseudomonadota</taxon>
        <taxon>Alphaproteobacteria</taxon>
        <taxon>Sphingomonadales</taxon>
        <taxon>Sphingomonadaceae</taxon>
        <taxon>Sphingopyxis</taxon>
    </lineage>
</organism>
<keyword evidence="1" id="KW-0812">Transmembrane</keyword>
<sequence>MRGTWISRLRAGTKALRRDQRGNAFMLTAAAIVPVIGIVGSAVDIGRAYMTQLRLQQACDSGVLAGRRAMGGATYTAAAEAEADKMFNFNFPEAKYGASGILFSSEADGASDVVGQASAVLPTELMFMFGKDNFRLSANCTAKLEISNVDVMLVLDVTGSMAQTNSGDTVNRITALHDATMDFFDTLTTADIGDGRLRFGVVPYSSTANVGAILREENPDWLSDFTILPSRSPVIRYDWSGTNPPASVTTGTTVNGAWEDFLPISGFTNSTACSAVVPPADTMPALTDAQNMNRTARVVDGGGTRRFVTVAGTQHRYLDYRYNYNSSDDTCWLQRRTVTFDHAASPTPSSTSFFSQYRYEDRLFDVSSAKSGGTISVDTGDSGALRTVSWSGCVIERRTDSFGASSSATATALDMDIDLVPTDDENTKWRLLIPEIAYPRASTVGGKPSSTGVRTVNSWNVSGGNWQNFEFHWPSGWGVCPAAAMNLTTMTADDRDTFEDYVESLQPLGGTYHDVGMVWGARLLSPTGLFADQNATAPNERPISRHIVFMTDGEMAPNVPNLTSQGYEYLMQRVSGSFDTSNGELEDRLNNRFVQLCRAARQRGITIWVVSFGVGSNSNLDSCASSGEAFEADNAAELNEQFQAIARQISKLRLSQ</sequence>
<reference evidence="3 4" key="1">
    <citation type="submission" date="2020-03" db="EMBL/GenBank/DDBJ databases">
        <title>Genomic Encyclopedia of Type Strains, Phase IV (KMG-IV): sequencing the most valuable type-strain genomes for metagenomic binning, comparative biology and taxonomic classification.</title>
        <authorList>
            <person name="Goeker M."/>
        </authorList>
    </citation>
    <scope>NUCLEOTIDE SEQUENCE [LARGE SCALE GENOMIC DNA]</scope>
    <source>
        <strain evidence="3 4">DSM 25229</strain>
    </source>
</reference>
<evidence type="ECO:0000256" key="1">
    <source>
        <dbReference type="SAM" id="Phobius"/>
    </source>
</evidence>
<comment type="caution">
    <text evidence="3">The sequence shown here is derived from an EMBL/GenBank/DDBJ whole genome shotgun (WGS) entry which is preliminary data.</text>
</comment>
<protein>
    <submittedName>
        <fullName evidence="3">Flp pilus assembly protein TadG</fullName>
    </submittedName>
</protein>
<keyword evidence="4" id="KW-1185">Reference proteome</keyword>
<evidence type="ECO:0000313" key="3">
    <source>
        <dbReference type="EMBL" id="NJB91056.1"/>
    </source>
</evidence>
<dbReference type="InterPro" id="IPR028087">
    <property type="entry name" value="Tad_N"/>
</dbReference>
<evidence type="ECO:0000313" key="4">
    <source>
        <dbReference type="Proteomes" id="UP000535078"/>
    </source>
</evidence>
<dbReference type="AlphaFoldDB" id="A0A7X5XVJ4"/>
<feature type="transmembrane region" description="Helical" evidence="1">
    <location>
        <begin position="24"/>
        <end position="43"/>
    </location>
</feature>
<dbReference type="RefSeq" id="WP_167922406.1">
    <property type="nucleotide sequence ID" value="NZ_JAATIT010000004.1"/>
</dbReference>
<gene>
    <name evidence="3" type="ORF">GGR90_003258</name>
</gene>
<feature type="domain" description="Putative Flp pilus-assembly TadG-like N-terminal" evidence="2">
    <location>
        <begin position="22"/>
        <end position="66"/>
    </location>
</feature>
<evidence type="ECO:0000259" key="2">
    <source>
        <dbReference type="Pfam" id="PF13400"/>
    </source>
</evidence>
<dbReference type="Pfam" id="PF13400">
    <property type="entry name" value="Tad"/>
    <property type="match status" value="1"/>
</dbReference>
<accession>A0A7X5XVJ4</accession>
<dbReference type="Proteomes" id="UP000535078">
    <property type="component" value="Unassembled WGS sequence"/>
</dbReference>
<dbReference type="EMBL" id="JAATIT010000004">
    <property type="protein sequence ID" value="NJB91056.1"/>
    <property type="molecule type" value="Genomic_DNA"/>
</dbReference>
<keyword evidence="1" id="KW-1133">Transmembrane helix</keyword>